<evidence type="ECO:0000259" key="1">
    <source>
        <dbReference type="PROSITE" id="PS50925"/>
    </source>
</evidence>
<dbReference type="SMART" id="SM01034">
    <property type="entry name" value="BLUF"/>
    <property type="match status" value="1"/>
</dbReference>
<keyword evidence="3" id="KW-1185">Reference proteome</keyword>
<dbReference type="OrthoDB" id="1122028at2"/>
<dbReference type="GO" id="GO:0009882">
    <property type="term" value="F:blue light photoreceptor activity"/>
    <property type="evidence" value="ECO:0007669"/>
    <property type="project" value="InterPro"/>
</dbReference>
<gene>
    <name evidence="2" type="ORF">SAMN03080594_11140</name>
</gene>
<dbReference type="EMBL" id="FQUX01000011">
    <property type="protein sequence ID" value="SHG02515.1"/>
    <property type="molecule type" value="Genomic_DNA"/>
</dbReference>
<accession>A0A1M5GFJ7</accession>
<sequence>MYQLSYFSRATPDVSEEIISGILETSRERNKAIGVTGCLVFHKFSFVQIIEGEKRHIQSLFEDIRQDKRHSDVTLLWEGKNNGRNFGDWNMAYFTESDERSANGEMKNFERNLLLLSELSADSTAVLNMFWISVRKLISGEEI</sequence>
<dbReference type="Proteomes" id="UP000184406">
    <property type="component" value="Unassembled WGS sequence"/>
</dbReference>
<dbReference type="PROSITE" id="PS50925">
    <property type="entry name" value="BLUF"/>
    <property type="match status" value="1"/>
</dbReference>
<feature type="domain" description="BLUF" evidence="1">
    <location>
        <begin position="1"/>
        <end position="92"/>
    </location>
</feature>
<dbReference type="InterPro" id="IPR036046">
    <property type="entry name" value="Acylphosphatase-like_dom_sf"/>
</dbReference>
<dbReference type="Gene3D" id="3.30.70.100">
    <property type="match status" value="1"/>
</dbReference>
<dbReference type="GO" id="GO:0071949">
    <property type="term" value="F:FAD binding"/>
    <property type="evidence" value="ECO:0007669"/>
    <property type="project" value="InterPro"/>
</dbReference>
<organism evidence="2 3">
    <name type="scientific">Arenibacter palladensis</name>
    <dbReference type="NCBI Taxonomy" id="237373"/>
    <lineage>
        <taxon>Bacteria</taxon>
        <taxon>Pseudomonadati</taxon>
        <taxon>Bacteroidota</taxon>
        <taxon>Flavobacteriia</taxon>
        <taxon>Flavobacteriales</taxon>
        <taxon>Flavobacteriaceae</taxon>
        <taxon>Arenibacter</taxon>
    </lineage>
</organism>
<protein>
    <submittedName>
        <fullName evidence="2">Sensors of blue-light using FAD</fullName>
    </submittedName>
</protein>
<evidence type="ECO:0000313" key="3">
    <source>
        <dbReference type="Proteomes" id="UP000184406"/>
    </source>
</evidence>
<dbReference type="InterPro" id="IPR007024">
    <property type="entry name" value="BLUF_domain"/>
</dbReference>
<dbReference type="SUPFAM" id="SSF54975">
    <property type="entry name" value="Acylphosphatase/BLUF domain-like"/>
    <property type="match status" value="1"/>
</dbReference>
<dbReference type="Pfam" id="PF04940">
    <property type="entry name" value="BLUF"/>
    <property type="match status" value="1"/>
</dbReference>
<evidence type="ECO:0000313" key="2">
    <source>
        <dbReference type="EMBL" id="SHG02515.1"/>
    </source>
</evidence>
<dbReference type="AlphaFoldDB" id="A0A1M5GFJ7"/>
<reference evidence="3" key="1">
    <citation type="submission" date="2016-11" db="EMBL/GenBank/DDBJ databases">
        <authorList>
            <person name="Varghese N."/>
            <person name="Submissions S."/>
        </authorList>
    </citation>
    <scope>NUCLEOTIDE SEQUENCE [LARGE SCALE GENOMIC DNA]</scope>
    <source>
        <strain evidence="3">DSM 17539</strain>
    </source>
</reference>
<proteinExistence type="predicted"/>
<dbReference type="RefSeq" id="WP_072865140.1">
    <property type="nucleotide sequence ID" value="NZ_FQUX01000011.1"/>
</dbReference>
<name>A0A1M5GFJ7_9FLAO</name>